<feature type="region of interest" description="Disordered" evidence="1">
    <location>
        <begin position="278"/>
        <end position="413"/>
    </location>
</feature>
<dbReference type="OrthoDB" id="2564895at2759"/>
<feature type="compositionally biased region" description="Basic and acidic residues" evidence="1">
    <location>
        <begin position="388"/>
        <end position="403"/>
    </location>
</feature>
<feature type="region of interest" description="Disordered" evidence="1">
    <location>
        <begin position="1"/>
        <end position="24"/>
    </location>
</feature>
<dbReference type="Proteomes" id="UP000092666">
    <property type="component" value="Unassembled WGS sequence"/>
</dbReference>
<protein>
    <submittedName>
        <fullName evidence="2">Uncharacterized protein</fullName>
    </submittedName>
</protein>
<name>A0A1B9GUZ7_9TREE</name>
<proteinExistence type="predicted"/>
<gene>
    <name evidence="2" type="ORF">I316_03758</name>
</gene>
<dbReference type="AlphaFoldDB" id="A0A1B9GUZ7"/>
<evidence type="ECO:0000313" key="3">
    <source>
        <dbReference type="Proteomes" id="UP000092666"/>
    </source>
</evidence>
<accession>A0A1B9GUZ7</accession>
<evidence type="ECO:0000256" key="1">
    <source>
        <dbReference type="SAM" id="MobiDB-lite"/>
    </source>
</evidence>
<reference evidence="2 3" key="1">
    <citation type="submission" date="2013-07" db="EMBL/GenBank/DDBJ databases">
        <title>The Genome Sequence of Cryptococcus heveanensis BCC8398.</title>
        <authorList>
            <consortium name="The Broad Institute Genome Sequencing Platform"/>
            <person name="Cuomo C."/>
            <person name="Litvintseva A."/>
            <person name="Chen Y."/>
            <person name="Heitman J."/>
            <person name="Sun S."/>
            <person name="Springer D."/>
            <person name="Dromer F."/>
            <person name="Young S.K."/>
            <person name="Zeng Q."/>
            <person name="Gargeya S."/>
            <person name="Fitzgerald M."/>
            <person name="Abouelleil A."/>
            <person name="Alvarado L."/>
            <person name="Berlin A.M."/>
            <person name="Chapman S.B."/>
            <person name="Dewar J."/>
            <person name="Goldberg J."/>
            <person name="Griggs A."/>
            <person name="Gujja S."/>
            <person name="Hansen M."/>
            <person name="Howarth C."/>
            <person name="Imamovic A."/>
            <person name="Larimer J."/>
            <person name="McCowan C."/>
            <person name="Murphy C."/>
            <person name="Pearson M."/>
            <person name="Priest M."/>
            <person name="Roberts A."/>
            <person name="Saif S."/>
            <person name="Shea T."/>
            <person name="Sykes S."/>
            <person name="Wortman J."/>
            <person name="Nusbaum C."/>
            <person name="Birren B."/>
        </authorList>
    </citation>
    <scope>NUCLEOTIDE SEQUENCE [LARGE SCALE GENOMIC DNA]</scope>
    <source>
        <strain evidence="2 3">BCC8398</strain>
    </source>
</reference>
<sequence>MTTHPSSDGSGPGSNHTSSSASSFTPLSPAPTLILQALQAQLLPSPIYTQLGSSLQLIAHLQLLSHKIYKEAINVLKLHKRLRNRLDQYGYSEKDKVVLGILNEVEGNKVRDVMESYETQTKDGETLLRFSLDLRQFYIAKLLSTPKMPLTSVKWMIDSYFPDLSSTTAVKVENHPTLYIRCMKQNELGIYEGYREVVMAWYAMSEERAQTETSPLEWKNFYLTDEDNGVSRQQAMIDHVLQAGQQISVDAEALTEIFVHNNTGKVIVDDHFFKKKRNGGAMEESGNLSSGRKEVDVKSDQRGDRVKQDLEYEQQNRKQTIISPRPPPLLSRGPNSHKRPRPRQSFPPTGPNYFAPTSSPSTPKHTHTNWRNDKSSGTSGGGGGIDEINDKNKRLRPFDDSELRAQALKRSKI</sequence>
<feature type="compositionally biased region" description="Low complexity" evidence="1">
    <location>
        <begin position="13"/>
        <end position="24"/>
    </location>
</feature>
<evidence type="ECO:0000313" key="2">
    <source>
        <dbReference type="EMBL" id="OCF34715.1"/>
    </source>
</evidence>
<organism evidence="2 3">
    <name type="scientific">Kwoniella heveanensis BCC8398</name>
    <dbReference type="NCBI Taxonomy" id="1296120"/>
    <lineage>
        <taxon>Eukaryota</taxon>
        <taxon>Fungi</taxon>
        <taxon>Dikarya</taxon>
        <taxon>Basidiomycota</taxon>
        <taxon>Agaricomycotina</taxon>
        <taxon>Tremellomycetes</taxon>
        <taxon>Tremellales</taxon>
        <taxon>Cryptococcaceae</taxon>
        <taxon>Kwoniella</taxon>
    </lineage>
</organism>
<reference evidence="3" key="2">
    <citation type="submission" date="2013-12" db="EMBL/GenBank/DDBJ databases">
        <title>Evolution of pathogenesis and genome organization in the Tremellales.</title>
        <authorList>
            <person name="Cuomo C."/>
            <person name="Litvintseva A."/>
            <person name="Heitman J."/>
            <person name="Chen Y."/>
            <person name="Sun S."/>
            <person name="Springer D."/>
            <person name="Dromer F."/>
            <person name="Young S."/>
            <person name="Zeng Q."/>
            <person name="Chapman S."/>
            <person name="Gujja S."/>
            <person name="Saif S."/>
            <person name="Birren B."/>
        </authorList>
    </citation>
    <scope>NUCLEOTIDE SEQUENCE [LARGE SCALE GENOMIC DNA]</scope>
    <source>
        <strain evidence="3">BCC8398</strain>
    </source>
</reference>
<feature type="compositionally biased region" description="Basic and acidic residues" evidence="1">
    <location>
        <begin position="291"/>
        <end position="316"/>
    </location>
</feature>
<keyword evidence="3" id="KW-1185">Reference proteome</keyword>
<dbReference type="EMBL" id="KV700124">
    <property type="protein sequence ID" value="OCF34715.1"/>
    <property type="molecule type" value="Genomic_DNA"/>
</dbReference>